<reference evidence="2" key="1">
    <citation type="submission" date="2020-12" db="EMBL/GenBank/DDBJ databases">
        <title>Geomonas sp. Red875, isolated from river sediment.</title>
        <authorList>
            <person name="Xu Z."/>
            <person name="Zhang Z."/>
            <person name="Masuda Y."/>
            <person name="Itoh H."/>
            <person name="Senoo K."/>
        </authorList>
    </citation>
    <scope>NUCLEOTIDE SEQUENCE</scope>
    <source>
        <strain evidence="2">Red875</strain>
    </source>
</reference>
<feature type="domain" description="PilZ" evidence="1">
    <location>
        <begin position="126"/>
        <end position="220"/>
    </location>
</feature>
<dbReference type="Pfam" id="PF07238">
    <property type="entry name" value="PilZ"/>
    <property type="match status" value="1"/>
</dbReference>
<evidence type="ECO:0000313" key="2">
    <source>
        <dbReference type="EMBL" id="MBJ6725121.1"/>
    </source>
</evidence>
<keyword evidence="3" id="KW-1185">Reference proteome</keyword>
<evidence type="ECO:0000259" key="1">
    <source>
        <dbReference type="Pfam" id="PF07238"/>
    </source>
</evidence>
<proteinExistence type="predicted"/>
<dbReference type="EMBL" id="JAEMHM010000007">
    <property type="protein sequence ID" value="MBJ6725121.1"/>
    <property type="molecule type" value="Genomic_DNA"/>
</dbReference>
<dbReference type="Gene3D" id="2.40.10.220">
    <property type="entry name" value="predicted glycosyltransferase like domains"/>
    <property type="match status" value="1"/>
</dbReference>
<organism evidence="2 3">
    <name type="scientific">Geomesophilobacter sediminis</name>
    <dbReference type="NCBI Taxonomy" id="2798584"/>
    <lineage>
        <taxon>Bacteria</taxon>
        <taxon>Pseudomonadati</taxon>
        <taxon>Thermodesulfobacteriota</taxon>
        <taxon>Desulfuromonadia</taxon>
        <taxon>Geobacterales</taxon>
        <taxon>Geobacteraceae</taxon>
        <taxon>Geomesophilobacter</taxon>
    </lineage>
</organism>
<dbReference type="Proteomes" id="UP000636888">
    <property type="component" value="Unassembled WGS sequence"/>
</dbReference>
<accession>A0A8J7JCS1</accession>
<dbReference type="InterPro" id="IPR009875">
    <property type="entry name" value="PilZ_domain"/>
</dbReference>
<dbReference type="GO" id="GO:0035438">
    <property type="term" value="F:cyclic-di-GMP binding"/>
    <property type="evidence" value="ECO:0007669"/>
    <property type="project" value="InterPro"/>
</dbReference>
<sequence>MIEDVAPANLCLALVSRDGAVLDAYREFFDQCGVRLFHAPTVSELFRTLPETEISGIIADIPVIVRASYKDKMLFEEIEGIFPNVRVNWNKEAGFKVLFSDRHKSGEENLRDFIGKCVGFPPRSLRKDDRKECVLSVQMWQEGTTHEAAVRAFTLDISPGGLFISTCYPPEVGSVFLVEISGFQTLPFKVVVRWIRAWGDGGAIPGFGAKFLDLSEQQADFLAGMML</sequence>
<evidence type="ECO:0000313" key="3">
    <source>
        <dbReference type="Proteomes" id="UP000636888"/>
    </source>
</evidence>
<name>A0A8J7JCS1_9BACT</name>
<gene>
    <name evidence="2" type="ORF">JFN93_10415</name>
</gene>
<protein>
    <submittedName>
        <fullName evidence="2">PilZ domain-containing protein</fullName>
    </submittedName>
</protein>
<comment type="caution">
    <text evidence="2">The sequence shown here is derived from an EMBL/GenBank/DDBJ whole genome shotgun (WGS) entry which is preliminary data.</text>
</comment>
<dbReference type="AlphaFoldDB" id="A0A8J7JCS1"/>
<dbReference type="RefSeq" id="WP_199384004.1">
    <property type="nucleotide sequence ID" value="NZ_JAEMHM010000007.1"/>
</dbReference>